<reference evidence="2 3" key="1">
    <citation type="submission" date="2018-06" db="EMBL/GenBank/DDBJ databases">
        <title>Genomic Encyclopedia of Type Strains, Phase IV (KMG-IV): sequencing the most valuable type-strain genomes for metagenomic binning, comparative biology and taxonomic classification.</title>
        <authorList>
            <person name="Goeker M."/>
        </authorList>
    </citation>
    <scope>NUCLEOTIDE SEQUENCE [LARGE SCALE GENOMIC DNA]</scope>
    <source>
        <strain evidence="2 3">DSM 45521</strain>
    </source>
</reference>
<dbReference type="SUPFAM" id="SSF52402">
    <property type="entry name" value="Adenine nucleotide alpha hydrolases-like"/>
    <property type="match status" value="2"/>
</dbReference>
<protein>
    <submittedName>
        <fullName evidence="2">Nucleotide-binding universal stress UspA family protein</fullName>
    </submittedName>
</protein>
<feature type="domain" description="UspA" evidence="1">
    <location>
        <begin position="153"/>
        <end position="288"/>
    </location>
</feature>
<dbReference type="Gene3D" id="3.40.50.12370">
    <property type="match status" value="1"/>
</dbReference>
<evidence type="ECO:0000313" key="2">
    <source>
        <dbReference type="EMBL" id="PYE13085.1"/>
    </source>
</evidence>
<dbReference type="RefSeq" id="WP_110472089.1">
    <property type="nucleotide sequence ID" value="NZ_QJSP01000018.1"/>
</dbReference>
<accession>A0A318RB90</accession>
<proteinExistence type="predicted"/>
<evidence type="ECO:0000259" key="1">
    <source>
        <dbReference type="Pfam" id="PF00582"/>
    </source>
</evidence>
<keyword evidence="3" id="KW-1185">Reference proteome</keyword>
<dbReference type="Pfam" id="PF00582">
    <property type="entry name" value="Usp"/>
    <property type="match status" value="2"/>
</dbReference>
<evidence type="ECO:0000313" key="3">
    <source>
        <dbReference type="Proteomes" id="UP000247591"/>
    </source>
</evidence>
<sequence length="290" mass="30668">MSVIVGYQPGRGGDEAVELGASLAGALSTNLVMVIATPKPWTTPSLARVDAEFSAYARRYGDDAEAAARAHLALRAPDTAVTYLRVSERSVSKSIQKVLTEHDGEVLVLGTTHGSDDGRMSLGVTTSRLMHSSSIPLALAPKGYKCARITGVTCAYSGDDHSEDVVMSAKALAAQMTVPLRVATFGVTPADMFPPEVGFDVERSVLQAWKEQMAASMQKLVTDKIIDETVPTTISTGNDWDAAFDAIEWSDGEVLAIGTTPRDAIKRVFLGSRAAKIVASATVPAIIFPG</sequence>
<gene>
    <name evidence="2" type="ORF">DFR67_11824</name>
</gene>
<dbReference type="AlphaFoldDB" id="A0A318RB90"/>
<dbReference type="OrthoDB" id="5242641at2"/>
<dbReference type="CDD" id="cd00293">
    <property type="entry name" value="USP-like"/>
    <property type="match status" value="1"/>
</dbReference>
<dbReference type="Proteomes" id="UP000247591">
    <property type="component" value="Unassembled WGS sequence"/>
</dbReference>
<feature type="domain" description="UspA" evidence="1">
    <location>
        <begin position="3"/>
        <end position="139"/>
    </location>
</feature>
<organism evidence="2 3">
    <name type="scientific">Williamsia limnetica</name>
    <dbReference type="NCBI Taxonomy" id="882452"/>
    <lineage>
        <taxon>Bacteria</taxon>
        <taxon>Bacillati</taxon>
        <taxon>Actinomycetota</taxon>
        <taxon>Actinomycetes</taxon>
        <taxon>Mycobacteriales</taxon>
        <taxon>Nocardiaceae</taxon>
        <taxon>Williamsia</taxon>
    </lineage>
</organism>
<dbReference type="EMBL" id="QJSP01000018">
    <property type="protein sequence ID" value="PYE13085.1"/>
    <property type="molecule type" value="Genomic_DNA"/>
</dbReference>
<comment type="caution">
    <text evidence="2">The sequence shown here is derived from an EMBL/GenBank/DDBJ whole genome shotgun (WGS) entry which is preliminary data.</text>
</comment>
<name>A0A318RB90_WILLI</name>
<dbReference type="InterPro" id="IPR006016">
    <property type="entry name" value="UspA"/>
</dbReference>